<proteinExistence type="predicted"/>
<dbReference type="AlphaFoldDB" id="A0AAV2CG93"/>
<evidence type="ECO:0000313" key="2">
    <source>
        <dbReference type="EMBL" id="CAL1355432.1"/>
    </source>
</evidence>
<feature type="region of interest" description="Disordered" evidence="1">
    <location>
        <begin position="45"/>
        <end position="67"/>
    </location>
</feature>
<dbReference type="EMBL" id="OZ034813">
    <property type="protein sequence ID" value="CAL1355432.1"/>
    <property type="molecule type" value="Genomic_DNA"/>
</dbReference>
<keyword evidence="3" id="KW-1185">Reference proteome</keyword>
<dbReference type="Proteomes" id="UP001497516">
    <property type="component" value="Chromosome 1"/>
</dbReference>
<evidence type="ECO:0000256" key="1">
    <source>
        <dbReference type="SAM" id="MobiDB-lite"/>
    </source>
</evidence>
<accession>A0AAV2CG93</accession>
<evidence type="ECO:0000313" key="3">
    <source>
        <dbReference type="Proteomes" id="UP001497516"/>
    </source>
</evidence>
<organism evidence="2 3">
    <name type="scientific">Linum trigynum</name>
    <dbReference type="NCBI Taxonomy" id="586398"/>
    <lineage>
        <taxon>Eukaryota</taxon>
        <taxon>Viridiplantae</taxon>
        <taxon>Streptophyta</taxon>
        <taxon>Embryophyta</taxon>
        <taxon>Tracheophyta</taxon>
        <taxon>Spermatophyta</taxon>
        <taxon>Magnoliopsida</taxon>
        <taxon>eudicotyledons</taxon>
        <taxon>Gunneridae</taxon>
        <taxon>Pentapetalae</taxon>
        <taxon>rosids</taxon>
        <taxon>fabids</taxon>
        <taxon>Malpighiales</taxon>
        <taxon>Linaceae</taxon>
        <taxon>Linum</taxon>
    </lineage>
</organism>
<protein>
    <submittedName>
        <fullName evidence="2">Uncharacterized protein</fullName>
    </submittedName>
</protein>
<reference evidence="2 3" key="1">
    <citation type="submission" date="2024-04" db="EMBL/GenBank/DDBJ databases">
        <authorList>
            <person name="Fracassetti M."/>
        </authorList>
    </citation>
    <scope>NUCLEOTIDE SEQUENCE [LARGE SCALE GENOMIC DNA]</scope>
</reference>
<gene>
    <name evidence="2" type="ORF">LTRI10_LOCUS3197</name>
</gene>
<sequence length="88" mass="9296">MPPKRKQPTTYATLKRKKTGMVAAAGAQKESAFCHDFTQPVLDPYQTNQGSVGTDGGSSAGRMGSGIVPARRPLCSEVLNIGKPECIC</sequence>
<name>A0AAV2CG93_9ROSI</name>